<evidence type="ECO:0000313" key="3">
    <source>
        <dbReference type="Proteomes" id="UP001055153"/>
    </source>
</evidence>
<keyword evidence="1" id="KW-1133">Transmembrane helix</keyword>
<name>A0ABQ4SJ17_9HYPH</name>
<protein>
    <recommendedName>
        <fullName evidence="4">DUF1275 domain-containing protein</fullName>
    </recommendedName>
</protein>
<gene>
    <name evidence="2" type="ORF">GMJLKIPL_4503</name>
</gene>
<comment type="caution">
    <text evidence="2">The sequence shown here is derived from an EMBL/GenBank/DDBJ whole genome shotgun (WGS) entry which is preliminary data.</text>
</comment>
<evidence type="ECO:0008006" key="4">
    <source>
        <dbReference type="Google" id="ProtNLM"/>
    </source>
</evidence>
<feature type="transmembrane region" description="Helical" evidence="1">
    <location>
        <begin position="94"/>
        <end position="116"/>
    </location>
</feature>
<feature type="transmembrane region" description="Helical" evidence="1">
    <location>
        <begin position="203"/>
        <end position="223"/>
    </location>
</feature>
<keyword evidence="3" id="KW-1185">Reference proteome</keyword>
<organism evidence="2 3">
    <name type="scientific">Methylobacterium isbiliense</name>
    <dbReference type="NCBI Taxonomy" id="315478"/>
    <lineage>
        <taxon>Bacteria</taxon>
        <taxon>Pseudomonadati</taxon>
        <taxon>Pseudomonadota</taxon>
        <taxon>Alphaproteobacteria</taxon>
        <taxon>Hyphomicrobiales</taxon>
        <taxon>Methylobacteriaceae</taxon>
        <taxon>Methylobacterium</taxon>
    </lineage>
</organism>
<feature type="transmembrane region" description="Helical" evidence="1">
    <location>
        <begin position="179"/>
        <end position="197"/>
    </location>
</feature>
<dbReference type="Pfam" id="PF06912">
    <property type="entry name" value="DUF1275"/>
    <property type="match status" value="1"/>
</dbReference>
<dbReference type="EMBL" id="BPQQ01000058">
    <property type="protein sequence ID" value="GJE02554.1"/>
    <property type="molecule type" value="Genomic_DNA"/>
</dbReference>
<feature type="transmembrane region" description="Helical" evidence="1">
    <location>
        <begin position="20"/>
        <end position="43"/>
    </location>
</feature>
<sequence length="228" mass="22214">MAETPPSPSRSGLPLREAALGLALTATAGWIDAIGFLRLGGLYTSFMSGNTTQFAVALGQGEVAGALPVGGLLAAFAGGSVLGGLVKGAVPAHWVAALVLALEALLLGTGAALALASPDALPATLLLAFAMGAQNAALLQAAGFRAGATFVTGALSGFGQKLGLALAGRGPRWDWSGDGLVWAALLLGGAGGAAAYGQLALAALLPPAVLTAAMAIGLLTAALRRPAR</sequence>
<proteinExistence type="predicted"/>
<accession>A0ABQ4SJ17</accession>
<reference evidence="2" key="1">
    <citation type="journal article" date="2021" name="Front. Microbiol.">
        <title>Comprehensive Comparative Genomics and Phenotyping of Methylobacterium Species.</title>
        <authorList>
            <person name="Alessa O."/>
            <person name="Ogura Y."/>
            <person name="Fujitani Y."/>
            <person name="Takami H."/>
            <person name="Hayashi T."/>
            <person name="Sahin N."/>
            <person name="Tani A."/>
        </authorList>
    </citation>
    <scope>NUCLEOTIDE SEQUENCE</scope>
    <source>
        <strain evidence="2">DSM 17168</strain>
    </source>
</reference>
<reference evidence="2" key="2">
    <citation type="submission" date="2021-08" db="EMBL/GenBank/DDBJ databases">
        <authorList>
            <person name="Tani A."/>
            <person name="Ola A."/>
            <person name="Ogura Y."/>
            <person name="Katsura K."/>
            <person name="Hayashi T."/>
        </authorList>
    </citation>
    <scope>NUCLEOTIDE SEQUENCE</scope>
    <source>
        <strain evidence="2">DSM 17168</strain>
    </source>
</reference>
<feature type="transmembrane region" description="Helical" evidence="1">
    <location>
        <begin position="136"/>
        <end position="158"/>
    </location>
</feature>
<dbReference type="RefSeq" id="WP_238239119.1">
    <property type="nucleotide sequence ID" value="NZ_BPQQ01000058.1"/>
</dbReference>
<dbReference type="PANTHER" id="PTHR37314:SF4">
    <property type="entry name" value="UPF0700 TRANSMEMBRANE PROTEIN YOAK"/>
    <property type="match status" value="1"/>
</dbReference>
<dbReference type="Proteomes" id="UP001055153">
    <property type="component" value="Unassembled WGS sequence"/>
</dbReference>
<keyword evidence="1" id="KW-0472">Membrane</keyword>
<dbReference type="InterPro" id="IPR010699">
    <property type="entry name" value="DUF1275"/>
</dbReference>
<evidence type="ECO:0000313" key="2">
    <source>
        <dbReference type="EMBL" id="GJE02554.1"/>
    </source>
</evidence>
<feature type="transmembrane region" description="Helical" evidence="1">
    <location>
        <begin position="63"/>
        <end position="82"/>
    </location>
</feature>
<evidence type="ECO:0000256" key="1">
    <source>
        <dbReference type="SAM" id="Phobius"/>
    </source>
</evidence>
<keyword evidence="1" id="KW-0812">Transmembrane</keyword>
<dbReference type="PANTHER" id="PTHR37314">
    <property type="entry name" value="SLR0142 PROTEIN"/>
    <property type="match status" value="1"/>
</dbReference>